<accession>A0A0D2J9W4</accession>
<feature type="compositionally biased region" description="Low complexity" evidence="1">
    <location>
        <begin position="202"/>
        <end position="213"/>
    </location>
</feature>
<feature type="compositionally biased region" description="Basic residues" evidence="1">
    <location>
        <begin position="254"/>
        <end position="267"/>
    </location>
</feature>
<dbReference type="EMBL" id="KK102946">
    <property type="protein sequence ID" value="KIY96557.1"/>
    <property type="molecule type" value="Genomic_DNA"/>
</dbReference>
<evidence type="ECO:0000256" key="1">
    <source>
        <dbReference type="SAM" id="MobiDB-lite"/>
    </source>
</evidence>
<feature type="compositionally biased region" description="Basic and acidic residues" evidence="1">
    <location>
        <begin position="320"/>
        <end position="330"/>
    </location>
</feature>
<evidence type="ECO:0000313" key="2">
    <source>
        <dbReference type="EMBL" id="KIY96557.1"/>
    </source>
</evidence>
<feature type="region of interest" description="Disordered" evidence="1">
    <location>
        <begin position="105"/>
        <end position="135"/>
    </location>
</feature>
<gene>
    <name evidence="2" type="ORF">MNEG_11407</name>
</gene>
<keyword evidence="3" id="KW-1185">Reference proteome</keyword>
<organism evidence="2 3">
    <name type="scientific">Monoraphidium neglectum</name>
    <dbReference type="NCBI Taxonomy" id="145388"/>
    <lineage>
        <taxon>Eukaryota</taxon>
        <taxon>Viridiplantae</taxon>
        <taxon>Chlorophyta</taxon>
        <taxon>core chlorophytes</taxon>
        <taxon>Chlorophyceae</taxon>
        <taxon>CS clade</taxon>
        <taxon>Sphaeropleales</taxon>
        <taxon>Selenastraceae</taxon>
        <taxon>Monoraphidium</taxon>
    </lineage>
</organism>
<protein>
    <submittedName>
        <fullName evidence="2">Uncharacterized protein</fullName>
    </submittedName>
</protein>
<proteinExistence type="predicted"/>
<name>A0A0D2J9W4_9CHLO</name>
<feature type="compositionally biased region" description="Acidic residues" evidence="1">
    <location>
        <begin position="110"/>
        <end position="130"/>
    </location>
</feature>
<dbReference type="GeneID" id="25728666"/>
<reference evidence="2 3" key="1">
    <citation type="journal article" date="2013" name="BMC Genomics">
        <title>Reconstruction of the lipid metabolism for the microalga Monoraphidium neglectum from its genome sequence reveals characteristics suitable for biofuel production.</title>
        <authorList>
            <person name="Bogen C."/>
            <person name="Al-Dilaimi A."/>
            <person name="Albersmeier A."/>
            <person name="Wichmann J."/>
            <person name="Grundmann M."/>
            <person name="Rupp O."/>
            <person name="Lauersen K.J."/>
            <person name="Blifernez-Klassen O."/>
            <person name="Kalinowski J."/>
            <person name="Goesmann A."/>
            <person name="Mussgnug J.H."/>
            <person name="Kruse O."/>
        </authorList>
    </citation>
    <scope>NUCLEOTIDE SEQUENCE [LARGE SCALE GENOMIC DNA]</scope>
    <source>
        <strain evidence="2 3">SAG 48.87</strain>
    </source>
</reference>
<feature type="compositionally biased region" description="Gly residues" evidence="1">
    <location>
        <begin position="214"/>
        <end position="225"/>
    </location>
</feature>
<evidence type="ECO:0000313" key="3">
    <source>
        <dbReference type="Proteomes" id="UP000054498"/>
    </source>
</evidence>
<dbReference type="KEGG" id="mng:MNEG_11407"/>
<dbReference type="AlphaFoldDB" id="A0A0D2J9W4"/>
<dbReference type="RefSeq" id="XP_013895577.1">
    <property type="nucleotide sequence ID" value="XM_014040123.1"/>
</dbReference>
<sequence length="330" mass="32412">MNAAAAAGRAAGVKPRAVTIEEAAAVDYAPLLPGDVAVMMPRAVATDACRPAAAARQLLVELPGSFDVVGDVGVVGRVEAGGAGGGGRGGRARIMVAAGKMLRSAAMEEGSGDDSEDDEEEGEGDEDERVEDDKAVVVPVQLDLKGVRYDLTALPLAGTCAVVKVLAEKAPAEGQEDGQGREDGWAAAGAAWQSDSDGEGGPVAAAPGAAGTKPAGGKGGGGAAKGKGRVKAAGGGRGRARRGAGGLPWQKRSGAGRKRPGSKKAVPKHCAAPALAGRAANEGGGATVKAASGPAAAKAAGRPRKRRHTLCGGSSSSSDSARDSDYAPSN</sequence>
<dbReference type="Proteomes" id="UP000054498">
    <property type="component" value="Unassembled WGS sequence"/>
</dbReference>
<feature type="compositionally biased region" description="Low complexity" evidence="1">
    <location>
        <begin position="289"/>
        <end position="300"/>
    </location>
</feature>
<feature type="region of interest" description="Disordered" evidence="1">
    <location>
        <begin position="172"/>
        <end position="330"/>
    </location>
</feature>